<gene>
    <name evidence="2" type="ordered locus">Desmu_0119</name>
</gene>
<dbReference type="AlphaFoldDB" id="E8R705"/>
<dbReference type="InterPro" id="IPR023696">
    <property type="entry name" value="Ureohydrolase_dom_sf"/>
</dbReference>
<organism evidence="2 3">
    <name type="scientific">Desulfurococcus mucosus (strain ATCC 35584 / DSM 2162 / JCM 9187 / O7/1)</name>
    <dbReference type="NCBI Taxonomy" id="765177"/>
    <lineage>
        <taxon>Archaea</taxon>
        <taxon>Thermoproteota</taxon>
        <taxon>Thermoprotei</taxon>
        <taxon>Desulfurococcales</taxon>
        <taxon>Desulfurococcaceae</taxon>
        <taxon>Desulfurococcus</taxon>
    </lineage>
</organism>
<name>E8R705_DESM0</name>
<proteinExistence type="predicted"/>
<evidence type="ECO:0000313" key="2">
    <source>
        <dbReference type="EMBL" id="ADV64438.1"/>
    </source>
</evidence>
<dbReference type="Gene3D" id="3.40.800.20">
    <property type="entry name" value="Histone deacetylase domain"/>
    <property type="match status" value="1"/>
</dbReference>
<dbReference type="PANTHER" id="PTHR10625">
    <property type="entry name" value="HISTONE DEACETYLASE HDAC1-RELATED"/>
    <property type="match status" value="1"/>
</dbReference>
<dbReference type="GO" id="GO:0040029">
    <property type="term" value="P:epigenetic regulation of gene expression"/>
    <property type="evidence" value="ECO:0007669"/>
    <property type="project" value="TreeGrafter"/>
</dbReference>
<dbReference type="PRINTS" id="PR01270">
    <property type="entry name" value="HDASUPER"/>
</dbReference>
<dbReference type="InterPro" id="IPR037138">
    <property type="entry name" value="His_deacetylse_dom_sf"/>
</dbReference>
<dbReference type="HOGENOM" id="CLU_007727_8_0_2"/>
<evidence type="ECO:0000313" key="3">
    <source>
        <dbReference type="Proteomes" id="UP000001068"/>
    </source>
</evidence>
<evidence type="ECO:0000259" key="1">
    <source>
        <dbReference type="Pfam" id="PF00850"/>
    </source>
</evidence>
<accession>E8R705</accession>
<dbReference type="STRING" id="765177.Desmu_0119"/>
<dbReference type="InterPro" id="IPR023801">
    <property type="entry name" value="His_deacetylse_dom"/>
</dbReference>
<reference evidence="3" key="1">
    <citation type="submission" date="2010-11" db="EMBL/GenBank/DDBJ databases">
        <title>The complete genome of Desulfurococcus mucosus DSM 2162.</title>
        <authorList>
            <consortium name="US DOE Joint Genome Institute (JGI-PGF)"/>
            <person name="Lucas S."/>
            <person name="Copeland A."/>
            <person name="Lapidus A."/>
            <person name="Bruce D."/>
            <person name="Goodwin L."/>
            <person name="Pitluck S."/>
            <person name="Kyrpides N."/>
            <person name="Mavromatis K."/>
            <person name="Pagani I."/>
            <person name="Ivanova N."/>
            <person name="Ovchinnikova G."/>
            <person name="Chertkov O."/>
            <person name="Held B."/>
            <person name="Brettin T."/>
            <person name="Detter J.C."/>
            <person name="Tapia R."/>
            <person name="Han C."/>
            <person name="Land M."/>
            <person name="Hauser L."/>
            <person name="Markowitz V."/>
            <person name="Cheng J.-F."/>
            <person name="Hugenholtz P."/>
            <person name="Woyke T."/>
            <person name="Wu D."/>
            <person name="Wirth R."/>
            <person name="Bilek Y."/>
            <person name="Hader T."/>
            <person name="Klenk H.-P."/>
            <person name="Eisen J.A."/>
        </authorList>
    </citation>
    <scope>NUCLEOTIDE SEQUENCE [LARGE SCALE GENOMIC DNA]</scope>
    <source>
        <strain evidence="3">ATCC 35584 / DSM 2162 / JCM 9187 / O7/1</strain>
    </source>
</reference>
<reference evidence="2 3" key="2">
    <citation type="journal article" date="2011" name="Stand. Genomic Sci.">
        <title>Complete genome sequence of Desulfurococcus mucosus type strain (O7/1).</title>
        <authorList>
            <person name="Wirth R."/>
            <person name="Chertkov O."/>
            <person name="Held B."/>
            <person name="Lapidus A."/>
            <person name="Nolan M."/>
            <person name="Lucas S."/>
            <person name="Hammon N."/>
            <person name="Deshpande S."/>
            <person name="Cheng J.F."/>
            <person name="Tapia R."/>
            <person name="Han C."/>
            <person name="Goodwin L."/>
            <person name="Pitluck S."/>
            <person name="Liolios K."/>
            <person name="Ioanna P."/>
            <person name="Ivanova N."/>
            <person name="Mavromatis K."/>
            <person name="Mikhailova N."/>
            <person name="Pati A."/>
            <person name="Chen A."/>
            <person name="Palaniappan K."/>
            <person name="Land M."/>
            <person name="Hauser L."/>
            <person name="Chang Y.J."/>
            <person name="Jeffries C.D."/>
            <person name="Bilek Y."/>
            <person name="Hader T."/>
            <person name="Rohde M."/>
            <person name="Spring S."/>
            <person name="Sikorski J."/>
            <person name="Goker M."/>
            <person name="Woyke T."/>
            <person name="Bristow J."/>
            <person name="Eisen J.A."/>
            <person name="Markowitz V."/>
            <person name="Hugenholtz P."/>
            <person name="Kyrpides N.C."/>
            <person name="Klenk H.P."/>
        </authorList>
    </citation>
    <scope>NUCLEOTIDE SEQUENCE [LARGE SCALE GENOMIC DNA]</scope>
    <source>
        <strain evidence="3">ATCC 35584 / DSM 2162 / JCM 9187 / O7/1</strain>
    </source>
</reference>
<protein>
    <submittedName>
        <fullName evidence="2">Histone deacetylase superfamily</fullName>
    </submittedName>
</protein>
<dbReference type="EMBL" id="CP002363">
    <property type="protein sequence ID" value="ADV64438.1"/>
    <property type="molecule type" value="Genomic_DNA"/>
</dbReference>
<dbReference type="PANTHER" id="PTHR10625:SF10">
    <property type="entry name" value="HISTONE DEACETYLASE HDAC1"/>
    <property type="match status" value="1"/>
</dbReference>
<dbReference type="GO" id="GO:0004407">
    <property type="term" value="F:histone deacetylase activity"/>
    <property type="evidence" value="ECO:0007669"/>
    <property type="project" value="TreeGrafter"/>
</dbReference>
<sequence length="344" mass="37703">MVRVIVSARSAYMHRPVGYHPENPGRIPRIVESLRRSSIDYEWLESSVLNTREALEIATRIHSRSYVGKILEMAGRAPLNIDEDTYISKDSVELALETLGESYRLALQQGNGVVFYIARPPGHHAGVRGRATGARTQGFCIFNNAVAAVKGFMDRGLGKVAVLDFDAHYGNGSMEILYGARVLQVDLHQDTRTIPVFPLLPGSVGSGEGYGFKVGIPLEPGTGDDSYVEVLEAVWRVIERYNPEAFVVSAGFDGFRGDGLTDLVLTEYTFHRLGEMIRGLGVPTVVVLEGGYSSGLDKGVAAFIKGLKGVAAGYKPARTVHRVVRRVNLERAISIISWVEKHVY</sequence>
<dbReference type="OrthoDB" id="147549at2157"/>
<keyword evidence="3" id="KW-1185">Reference proteome</keyword>
<dbReference type="Proteomes" id="UP000001068">
    <property type="component" value="Chromosome"/>
</dbReference>
<dbReference type="eggNOG" id="arCOG00324">
    <property type="taxonomic scope" value="Archaea"/>
</dbReference>
<dbReference type="KEGG" id="dmu:Desmu_0119"/>
<dbReference type="GeneID" id="10152807"/>
<dbReference type="RefSeq" id="WP_013561660.1">
    <property type="nucleotide sequence ID" value="NC_014961.1"/>
</dbReference>
<dbReference type="SUPFAM" id="SSF52768">
    <property type="entry name" value="Arginase/deacetylase"/>
    <property type="match status" value="1"/>
</dbReference>
<feature type="domain" description="Histone deacetylase" evidence="1">
    <location>
        <begin position="20"/>
        <end position="305"/>
    </location>
</feature>
<dbReference type="Pfam" id="PF00850">
    <property type="entry name" value="Hist_deacetyl"/>
    <property type="match status" value="1"/>
</dbReference>
<dbReference type="InterPro" id="IPR000286">
    <property type="entry name" value="HDACs"/>
</dbReference>